<comment type="caution">
    <text evidence="8">The sequence shown here is derived from an EMBL/GenBank/DDBJ whole genome shotgun (WGS) entry which is preliminary data.</text>
</comment>
<accession>A0A1J4JLB8</accession>
<evidence type="ECO:0000259" key="7">
    <source>
        <dbReference type="PROSITE" id="PS50011"/>
    </source>
</evidence>
<evidence type="ECO:0000313" key="8">
    <source>
        <dbReference type="EMBL" id="OHS99207.1"/>
    </source>
</evidence>
<dbReference type="Pfam" id="PF00069">
    <property type="entry name" value="Pkinase"/>
    <property type="match status" value="1"/>
</dbReference>
<keyword evidence="2" id="KW-0808">Transferase</keyword>
<reference evidence="8" key="1">
    <citation type="submission" date="2016-10" db="EMBL/GenBank/DDBJ databases">
        <authorList>
            <person name="Benchimol M."/>
            <person name="Almeida L.G."/>
            <person name="Vasconcelos A.T."/>
            <person name="Perreira-Neves A."/>
            <person name="Rosa I.A."/>
            <person name="Tasca T."/>
            <person name="Bogo M.R."/>
            <person name="de Souza W."/>
        </authorList>
    </citation>
    <scope>NUCLEOTIDE SEQUENCE [LARGE SCALE GENOMIC DNA]</scope>
    <source>
        <strain evidence="8">K</strain>
    </source>
</reference>
<name>A0A1J4JLB8_9EUKA</name>
<dbReference type="GO" id="GO:0005634">
    <property type="term" value="C:nucleus"/>
    <property type="evidence" value="ECO:0007669"/>
    <property type="project" value="TreeGrafter"/>
</dbReference>
<evidence type="ECO:0000313" key="9">
    <source>
        <dbReference type="Proteomes" id="UP000179807"/>
    </source>
</evidence>
<protein>
    <submittedName>
        <fullName evidence="8">CAMK family protein kinase</fullName>
    </submittedName>
</protein>
<dbReference type="Proteomes" id="UP000179807">
    <property type="component" value="Unassembled WGS sequence"/>
</dbReference>
<dbReference type="SMART" id="SM00220">
    <property type="entry name" value="S_TKc"/>
    <property type="match status" value="1"/>
</dbReference>
<keyword evidence="5" id="KW-0067">ATP-binding</keyword>
<evidence type="ECO:0000256" key="6">
    <source>
        <dbReference type="SAM" id="MobiDB-lite"/>
    </source>
</evidence>
<dbReference type="EMBL" id="MLAK01001016">
    <property type="protein sequence ID" value="OHS99207.1"/>
    <property type="molecule type" value="Genomic_DNA"/>
</dbReference>
<evidence type="ECO:0000256" key="5">
    <source>
        <dbReference type="ARBA" id="ARBA00022840"/>
    </source>
</evidence>
<sequence length="566" mass="64787">MNESQPNKIVELEEAFPEFCNFSLIGKGGCGIVYLAVHTKFGFRVAIKEISKFNLNLKESATKNFQREVEILETVDFPFISSFYQLVESKNSFYFVLECCNRETLLHLLNERKKLSKEDIQRTFIQLAVTVFYFHNIANLVHRDIKLENILFDENMNVRMIDFGLSQFFKEIIPENSEVGPNNNSNKGGENAQKSTSSQPLMRTLCGSYPFVAPEIFRRMPYSKPVDVWSLGIVLYAMAFGKMPFESTNINLLVRKILQEEPYFPFEGGDRELYDLLSRMLNKDPDQRITIDEVLQHKWIKNSEYCRYSDISFLKSVQFKVNPNSTFGLDPQIAIELQKCGMDPINCIKPGTEEFLVYRALRKAKITKEIEYNNFKELLNKKNFVNKLSKKSSAPPTDLSGPLYLAKKQSTITSHSHIITNHSPFYLAATAENNAIQRNHSNYQNDPRNSFQFKNDARHVGCSDEHILEPIKENENNIQTGGSSLMPNETTNINGPGPPESRKDVTKNSTFCSNATLIYKNPHKNNKFLIGKVMQPNISPNVIKLNHQKPTASTIGRQKRSNLILT</sequence>
<dbReference type="GeneID" id="94844319"/>
<evidence type="ECO:0000256" key="3">
    <source>
        <dbReference type="ARBA" id="ARBA00022741"/>
    </source>
</evidence>
<evidence type="ECO:0000256" key="1">
    <source>
        <dbReference type="ARBA" id="ARBA00022527"/>
    </source>
</evidence>
<dbReference type="VEuPathDB" id="TrichDB:TRFO_34337"/>
<keyword evidence="4 8" id="KW-0418">Kinase</keyword>
<evidence type="ECO:0000256" key="4">
    <source>
        <dbReference type="ARBA" id="ARBA00022777"/>
    </source>
</evidence>
<dbReference type="InterPro" id="IPR000719">
    <property type="entry name" value="Prot_kinase_dom"/>
</dbReference>
<gene>
    <name evidence="8" type="ORF">TRFO_34337</name>
</gene>
<dbReference type="SUPFAM" id="SSF56112">
    <property type="entry name" value="Protein kinase-like (PK-like)"/>
    <property type="match status" value="1"/>
</dbReference>
<dbReference type="PROSITE" id="PS50011">
    <property type="entry name" value="PROTEIN_KINASE_DOM"/>
    <property type="match status" value="1"/>
</dbReference>
<dbReference type="GO" id="GO:0005524">
    <property type="term" value="F:ATP binding"/>
    <property type="evidence" value="ECO:0007669"/>
    <property type="project" value="UniProtKB-KW"/>
</dbReference>
<dbReference type="InterPro" id="IPR008271">
    <property type="entry name" value="Ser/Thr_kinase_AS"/>
</dbReference>
<dbReference type="PANTHER" id="PTHR24345:SF0">
    <property type="entry name" value="CELL CYCLE SERINE_THREONINE-PROTEIN KINASE CDC5_MSD2"/>
    <property type="match status" value="1"/>
</dbReference>
<proteinExistence type="predicted"/>
<dbReference type="AlphaFoldDB" id="A0A1J4JLB8"/>
<feature type="domain" description="Protein kinase" evidence="7">
    <location>
        <begin position="19"/>
        <end position="300"/>
    </location>
</feature>
<feature type="region of interest" description="Disordered" evidence="6">
    <location>
        <begin position="177"/>
        <end position="199"/>
    </location>
</feature>
<evidence type="ECO:0000256" key="2">
    <source>
        <dbReference type="ARBA" id="ARBA00022679"/>
    </source>
</evidence>
<feature type="compositionally biased region" description="Polar residues" evidence="6">
    <location>
        <begin position="179"/>
        <end position="199"/>
    </location>
</feature>
<dbReference type="PANTHER" id="PTHR24345">
    <property type="entry name" value="SERINE/THREONINE-PROTEIN KINASE PLK"/>
    <property type="match status" value="1"/>
</dbReference>
<dbReference type="PROSITE" id="PS00108">
    <property type="entry name" value="PROTEIN_KINASE_ST"/>
    <property type="match status" value="1"/>
</dbReference>
<keyword evidence="3" id="KW-0547">Nucleotide-binding</keyword>
<keyword evidence="1" id="KW-0723">Serine/threonine-protein kinase</keyword>
<organism evidence="8 9">
    <name type="scientific">Tritrichomonas foetus</name>
    <dbReference type="NCBI Taxonomy" id="1144522"/>
    <lineage>
        <taxon>Eukaryota</taxon>
        <taxon>Metamonada</taxon>
        <taxon>Parabasalia</taxon>
        <taxon>Tritrichomonadida</taxon>
        <taxon>Tritrichomonadidae</taxon>
        <taxon>Tritrichomonas</taxon>
    </lineage>
</organism>
<dbReference type="RefSeq" id="XP_068352344.1">
    <property type="nucleotide sequence ID" value="XM_068509615.1"/>
</dbReference>
<dbReference type="GO" id="GO:0004674">
    <property type="term" value="F:protein serine/threonine kinase activity"/>
    <property type="evidence" value="ECO:0007669"/>
    <property type="project" value="UniProtKB-KW"/>
</dbReference>
<dbReference type="InterPro" id="IPR011009">
    <property type="entry name" value="Kinase-like_dom_sf"/>
</dbReference>
<dbReference type="Gene3D" id="1.10.510.10">
    <property type="entry name" value="Transferase(Phosphotransferase) domain 1"/>
    <property type="match status" value="1"/>
</dbReference>
<keyword evidence="9" id="KW-1185">Reference proteome</keyword>